<evidence type="ECO:0000313" key="3">
    <source>
        <dbReference type="Proteomes" id="UP000327000"/>
    </source>
</evidence>
<dbReference type="AlphaFoldDB" id="A0A5N5W2I7"/>
<accession>A0A5N5W2I7</accession>
<gene>
    <name evidence="2" type="ORF">FRZ00_26670</name>
</gene>
<protein>
    <submittedName>
        <fullName evidence="2">Uncharacterized protein</fullName>
    </submittedName>
</protein>
<proteinExistence type="predicted"/>
<reference evidence="2 3" key="1">
    <citation type="journal article" date="2019" name="Microb. Cell Fact.">
        <title>Exploring novel herbicidin analogues by transcriptional regulator overexpression and MS/MS molecular networking.</title>
        <authorList>
            <person name="Shi Y."/>
            <person name="Gu R."/>
            <person name="Li Y."/>
            <person name="Wang X."/>
            <person name="Ren W."/>
            <person name="Li X."/>
            <person name="Wang L."/>
            <person name="Xie Y."/>
            <person name="Hong B."/>
        </authorList>
    </citation>
    <scope>NUCLEOTIDE SEQUENCE [LARGE SCALE GENOMIC DNA]</scope>
    <source>
        <strain evidence="2 3">US-43</strain>
    </source>
</reference>
<organism evidence="2 3">
    <name type="scientific">Streptomyces mobaraensis</name>
    <name type="common">Streptoverticillium mobaraense</name>
    <dbReference type="NCBI Taxonomy" id="35621"/>
    <lineage>
        <taxon>Bacteria</taxon>
        <taxon>Bacillati</taxon>
        <taxon>Actinomycetota</taxon>
        <taxon>Actinomycetes</taxon>
        <taxon>Kitasatosporales</taxon>
        <taxon>Streptomycetaceae</taxon>
        <taxon>Streptomyces</taxon>
    </lineage>
</organism>
<name>A0A5N5W2I7_STRMB</name>
<evidence type="ECO:0000313" key="2">
    <source>
        <dbReference type="EMBL" id="KAB7835485.1"/>
    </source>
</evidence>
<sequence length="108" mass="11712">MQDDAATVATLREQLAFAAEFRVPILDVGVGGYGEEVVKRAPGGTRWAVTDGAFSGLRAWGDGEGWRYITDIGRAATYRHNRDQALKGGPPGRAARDGLLRGRDRRGR</sequence>
<feature type="region of interest" description="Disordered" evidence="1">
    <location>
        <begin position="81"/>
        <end position="108"/>
    </location>
</feature>
<comment type="caution">
    <text evidence="2">The sequence shown here is derived from an EMBL/GenBank/DDBJ whole genome shotgun (WGS) entry which is preliminary data.</text>
</comment>
<dbReference type="EMBL" id="VOKX01000107">
    <property type="protein sequence ID" value="KAB7835485.1"/>
    <property type="molecule type" value="Genomic_DNA"/>
</dbReference>
<keyword evidence="3" id="KW-1185">Reference proteome</keyword>
<dbReference type="OrthoDB" id="4321831at2"/>
<dbReference type="Proteomes" id="UP000327000">
    <property type="component" value="Unassembled WGS sequence"/>
</dbReference>
<evidence type="ECO:0000256" key="1">
    <source>
        <dbReference type="SAM" id="MobiDB-lite"/>
    </source>
</evidence>